<feature type="region of interest" description="Disordered" evidence="1">
    <location>
        <begin position="330"/>
        <end position="394"/>
    </location>
</feature>
<dbReference type="EMBL" id="JACCJB010000009">
    <property type="protein sequence ID" value="KAF6224376.1"/>
    <property type="molecule type" value="Genomic_DNA"/>
</dbReference>
<evidence type="ECO:0000256" key="1">
    <source>
        <dbReference type="SAM" id="MobiDB-lite"/>
    </source>
</evidence>
<evidence type="ECO:0000313" key="3">
    <source>
        <dbReference type="Proteomes" id="UP000593566"/>
    </source>
</evidence>
<protein>
    <submittedName>
        <fullName evidence="2">Uncharacterized protein</fullName>
    </submittedName>
</protein>
<comment type="caution">
    <text evidence="2">The sequence shown here is derived from an EMBL/GenBank/DDBJ whole genome shotgun (WGS) entry which is preliminary data.</text>
</comment>
<dbReference type="AlphaFoldDB" id="A0A8H6FDS8"/>
<accession>A0A8H6FDS8</accession>
<dbReference type="GeneID" id="59339343"/>
<feature type="compositionally biased region" description="Low complexity" evidence="1">
    <location>
        <begin position="229"/>
        <end position="241"/>
    </location>
</feature>
<sequence>MDSLADLWARSGKKNQRLYQGGTGDIVKELEAWVGRRKAHNNVYMDVTWKMFDAMDSVQQLSNQPSGVQEEHVLGMVATQIGNLDRTRNLEQEKERETLLADFFLASLRNRGIRWPQMPRTEKTQADADVCAFLGTVDQGFNPQMELEILEDSTRITQWQAELRKRDAIRAQEIANDPIPGVNTHPIGLVGARFRQEVASNASISTRQALANAAHGIMIPDAVDFAMGSSSTNTTSTPSATREATRATGENAPTTDYAAVYIADMLGNINIATGPSSITVANLPDSMNTAAASSSSNAPAAPDITNVALEASSSTPANTSVNTNIAAVTETGTNDQTLPGTDGQDEVSKITKAKKKREGRKRAKARAKEAATEAGDSVGNDDDDDGDVPDLMDD</sequence>
<evidence type="ECO:0000313" key="2">
    <source>
        <dbReference type="EMBL" id="KAF6224376.1"/>
    </source>
</evidence>
<feature type="compositionally biased region" description="Basic residues" evidence="1">
    <location>
        <begin position="351"/>
        <end position="365"/>
    </location>
</feature>
<dbReference type="RefSeq" id="XP_037153436.1">
    <property type="nucleotide sequence ID" value="XM_037301802.1"/>
</dbReference>
<dbReference type="Proteomes" id="UP000593566">
    <property type="component" value="Unassembled WGS sequence"/>
</dbReference>
<feature type="region of interest" description="Disordered" evidence="1">
    <location>
        <begin position="229"/>
        <end position="251"/>
    </location>
</feature>
<name>A0A8H6FDS8_9LECA</name>
<reference evidence="2 3" key="1">
    <citation type="journal article" date="2020" name="Genomics">
        <title>Complete, high-quality genomes from long-read metagenomic sequencing of two wolf lichen thalli reveals enigmatic genome architecture.</title>
        <authorList>
            <person name="McKenzie S.K."/>
            <person name="Walston R.F."/>
            <person name="Allen J.L."/>
        </authorList>
    </citation>
    <scope>NUCLEOTIDE SEQUENCE [LARGE SCALE GENOMIC DNA]</scope>
    <source>
        <strain evidence="2">WasteWater1</strain>
    </source>
</reference>
<proteinExistence type="predicted"/>
<feature type="compositionally biased region" description="Polar residues" evidence="1">
    <location>
        <begin position="330"/>
        <end position="339"/>
    </location>
</feature>
<feature type="compositionally biased region" description="Acidic residues" evidence="1">
    <location>
        <begin position="379"/>
        <end position="394"/>
    </location>
</feature>
<gene>
    <name evidence="2" type="ORF">HO133_010953</name>
</gene>
<organism evidence="2 3">
    <name type="scientific">Letharia lupina</name>
    <dbReference type="NCBI Taxonomy" id="560253"/>
    <lineage>
        <taxon>Eukaryota</taxon>
        <taxon>Fungi</taxon>
        <taxon>Dikarya</taxon>
        <taxon>Ascomycota</taxon>
        <taxon>Pezizomycotina</taxon>
        <taxon>Lecanoromycetes</taxon>
        <taxon>OSLEUM clade</taxon>
        <taxon>Lecanoromycetidae</taxon>
        <taxon>Lecanorales</taxon>
        <taxon>Lecanorineae</taxon>
        <taxon>Parmeliaceae</taxon>
        <taxon>Letharia</taxon>
    </lineage>
</organism>
<keyword evidence="3" id="KW-1185">Reference proteome</keyword>